<feature type="signal peptide" evidence="1">
    <location>
        <begin position="1"/>
        <end position="35"/>
    </location>
</feature>
<dbReference type="Proteomes" id="UP000268007">
    <property type="component" value="Unassembled WGS sequence"/>
</dbReference>
<keyword evidence="3" id="KW-1185">Reference proteome</keyword>
<proteinExistence type="predicted"/>
<protein>
    <submittedName>
        <fullName evidence="2">Uncharacterized protein DUF932</fullName>
    </submittedName>
</protein>
<accession>A0A495IYX5</accession>
<name>A0A495IYX5_9SPHI</name>
<gene>
    <name evidence="2" type="ORF">BDD43_2048</name>
</gene>
<keyword evidence="1" id="KW-0732">Signal</keyword>
<organism evidence="2 3">
    <name type="scientific">Mucilaginibacter gracilis</name>
    <dbReference type="NCBI Taxonomy" id="423350"/>
    <lineage>
        <taxon>Bacteria</taxon>
        <taxon>Pseudomonadati</taxon>
        <taxon>Bacteroidota</taxon>
        <taxon>Sphingobacteriia</taxon>
        <taxon>Sphingobacteriales</taxon>
        <taxon>Sphingobacteriaceae</taxon>
        <taxon>Mucilaginibacter</taxon>
    </lineage>
</organism>
<comment type="caution">
    <text evidence="2">The sequence shown here is derived from an EMBL/GenBank/DDBJ whole genome shotgun (WGS) entry which is preliminary data.</text>
</comment>
<dbReference type="Pfam" id="PF06067">
    <property type="entry name" value="DUF932"/>
    <property type="match status" value="1"/>
</dbReference>
<evidence type="ECO:0000313" key="2">
    <source>
        <dbReference type="EMBL" id="RKR81887.1"/>
    </source>
</evidence>
<sequence>MGSIEKKRCAESLKLRALACLISCLLILGSPKVQAQTFQEWWNQKATQKKYLLQQIAALQVYIGYLEKGYQVVNSGLNTVKDIMNGEFHLHDAYISSLKQVNPVVRNDKRVDEILAMQEYISEAFAKISNNGSLSVDQNSYVASVKAQVLTECSSDIDELVLVITAGKVETAGALGNAEVIFITAKLPEYIRVGRNDLIEQYLMLTSSHDGSGSINIAFTPIRICCNNTLNAALKNNSGILKIRHTASATDKLKQAHKLLGITNMLSIEMEAIYNRWARVRITDPELKRLIQMAMVPNKEVLQKLRTGQEDELSTTYNLSMVEIQRSISLRSYCLVSSPLRFSSYTKLSGNRSFARHSTAVKAIVIAD</sequence>
<reference evidence="2 3" key="1">
    <citation type="submission" date="2018-10" db="EMBL/GenBank/DDBJ databases">
        <title>Genomic Encyclopedia of Archaeal and Bacterial Type Strains, Phase II (KMG-II): from individual species to whole genera.</title>
        <authorList>
            <person name="Goeker M."/>
        </authorList>
    </citation>
    <scope>NUCLEOTIDE SEQUENCE [LARGE SCALE GENOMIC DNA]</scope>
    <source>
        <strain evidence="2 3">DSM 18602</strain>
    </source>
</reference>
<evidence type="ECO:0000313" key="3">
    <source>
        <dbReference type="Proteomes" id="UP000268007"/>
    </source>
</evidence>
<evidence type="ECO:0000256" key="1">
    <source>
        <dbReference type="SAM" id="SignalP"/>
    </source>
</evidence>
<dbReference type="InterPro" id="IPR026325">
    <property type="entry name" value="DUF932"/>
</dbReference>
<feature type="chain" id="PRO_5019849641" evidence="1">
    <location>
        <begin position="36"/>
        <end position="368"/>
    </location>
</feature>
<dbReference type="EMBL" id="RBKU01000001">
    <property type="protein sequence ID" value="RKR81887.1"/>
    <property type="molecule type" value="Genomic_DNA"/>
</dbReference>
<dbReference type="AlphaFoldDB" id="A0A495IYX5"/>